<dbReference type="Proteomes" id="UP000070700">
    <property type="component" value="Unassembled WGS sequence"/>
</dbReference>
<evidence type="ECO:0000256" key="6">
    <source>
        <dbReference type="ARBA" id="ARBA00023004"/>
    </source>
</evidence>
<dbReference type="EMBL" id="KQ947432">
    <property type="protein sequence ID" value="KUJ09334.1"/>
    <property type="molecule type" value="Genomic_DNA"/>
</dbReference>
<dbReference type="RefSeq" id="XP_018063689.1">
    <property type="nucleotide sequence ID" value="XM_018223145.1"/>
</dbReference>
<evidence type="ECO:0000256" key="1">
    <source>
        <dbReference type="ARBA" id="ARBA00001971"/>
    </source>
</evidence>
<protein>
    <submittedName>
        <fullName evidence="10">Cytochrome P450 alkane hydroxylase-like protein</fullName>
    </submittedName>
</protein>
<feature type="transmembrane region" description="Helical" evidence="9">
    <location>
        <begin position="6"/>
        <end position="24"/>
    </location>
</feature>
<dbReference type="OrthoDB" id="1470350at2759"/>
<comment type="cofactor">
    <cofactor evidence="1 8">
        <name>heme</name>
        <dbReference type="ChEBI" id="CHEBI:30413"/>
    </cofactor>
</comment>
<keyword evidence="5" id="KW-0560">Oxidoreductase</keyword>
<dbReference type="InterPro" id="IPR002974">
    <property type="entry name" value="Cyt_P450_E_CYP52_ascomycetes"/>
</dbReference>
<dbReference type="PANTHER" id="PTHR24287:SF17">
    <property type="entry name" value="P450, PUTATIVE (EUROFUNG)-RELATED"/>
    <property type="match status" value="1"/>
</dbReference>
<keyword evidence="3 8" id="KW-0349">Heme</keyword>
<evidence type="ECO:0000256" key="3">
    <source>
        <dbReference type="ARBA" id="ARBA00022617"/>
    </source>
</evidence>
<evidence type="ECO:0000313" key="11">
    <source>
        <dbReference type="Proteomes" id="UP000070700"/>
    </source>
</evidence>
<dbReference type="GO" id="GO:0016712">
    <property type="term" value="F:oxidoreductase activity, acting on paired donors, with incorporation or reduction of molecular oxygen, reduced flavin or flavoprotein as one donor, and incorporation of one atom of oxygen"/>
    <property type="evidence" value="ECO:0007669"/>
    <property type="project" value="InterPro"/>
</dbReference>
<dbReference type="PRINTS" id="PR01239">
    <property type="entry name" value="EP450IICYP52"/>
</dbReference>
<evidence type="ECO:0000256" key="4">
    <source>
        <dbReference type="ARBA" id="ARBA00022723"/>
    </source>
</evidence>
<evidence type="ECO:0000256" key="9">
    <source>
        <dbReference type="SAM" id="Phobius"/>
    </source>
</evidence>
<keyword evidence="9" id="KW-0812">Transmembrane</keyword>
<dbReference type="InterPro" id="IPR047146">
    <property type="entry name" value="Cyt_P450_E_CYP52_fungi"/>
</dbReference>
<evidence type="ECO:0000256" key="2">
    <source>
        <dbReference type="ARBA" id="ARBA00010617"/>
    </source>
</evidence>
<keyword evidence="6 8" id="KW-0408">Iron</keyword>
<dbReference type="PRINTS" id="PR00464">
    <property type="entry name" value="EP450II"/>
</dbReference>
<proteinExistence type="inferred from homology"/>
<dbReference type="KEGG" id="psco:LY89DRAFT_788223"/>
<dbReference type="InterPro" id="IPR036396">
    <property type="entry name" value="Cyt_P450_sf"/>
</dbReference>
<keyword evidence="7" id="KW-0503">Monooxygenase</keyword>
<dbReference type="GO" id="GO:0020037">
    <property type="term" value="F:heme binding"/>
    <property type="evidence" value="ECO:0007669"/>
    <property type="project" value="InterPro"/>
</dbReference>
<keyword evidence="9" id="KW-0472">Membrane</keyword>
<feature type="binding site" description="axial binding residue" evidence="8">
    <location>
        <position position="454"/>
    </location>
    <ligand>
        <name>heme</name>
        <dbReference type="ChEBI" id="CHEBI:30413"/>
    </ligand>
    <ligandPart>
        <name>Fe</name>
        <dbReference type="ChEBI" id="CHEBI:18248"/>
    </ligandPart>
</feature>
<dbReference type="InterPro" id="IPR002402">
    <property type="entry name" value="Cyt_P450_E_grp-II"/>
</dbReference>
<evidence type="ECO:0000256" key="5">
    <source>
        <dbReference type="ARBA" id="ARBA00023002"/>
    </source>
</evidence>
<keyword evidence="11" id="KW-1185">Reference proteome</keyword>
<reference evidence="10 11" key="1">
    <citation type="submission" date="2015-10" db="EMBL/GenBank/DDBJ databases">
        <title>Full genome of DAOMC 229536 Phialocephala scopiformis, a fungal endophyte of spruce producing the potent anti-insectan compound rugulosin.</title>
        <authorList>
            <consortium name="DOE Joint Genome Institute"/>
            <person name="Walker A.K."/>
            <person name="Frasz S.L."/>
            <person name="Seifert K.A."/>
            <person name="Miller J.D."/>
            <person name="Mondo S.J."/>
            <person name="Labutti K."/>
            <person name="Lipzen A."/>
            <person name="Dockter R."/>
            <person name="Kennedy M."/>
            <person name="Grigoriev I.V."/>
            <person name="Spatafora J.W."/>
        </authorList>
    </citation>
    <scope>NUCLEOTIDE SEQUENCE [LARGE SCALE GENOMIC DNA]</scope>
    <source>
        <strain evidence="10 11">CBS 120377</strain>
    </source>
</reference>
<organism evidence="10 11">
    <name type="scientific">Mollisia scopiformis</name>
    <name type="common">Conifer needle endophyte fungus</name>
    <name type="synonym">Phialocephala scopiformis</name>
    <dbReference type="NCBI Taxonomy" id="149040"/>
    <lineage>
        <taxon>Eukaryota</taxon>
        <taxon>Fungi</taxon>
        <taxon>Dikarya</taxon>
        <taxon>Ascomycota</taxon>
        <taxon>Pezizomycotina</taxon>
        <taxon>Leotiomycetes</taxon>
        <taxon>Helotiales</taxon>
        <taxon>Mollisiaceae</taxon>
        <taxon>Mollisia</taxon>
    </lineage>
</organism>
<comment type="similarity">
    <text evidence="2">Belongs to the cytochrome P450 family.</text>
</comment>
<dbReference type="CDD" id="cd11063">
    <property type="entry name" value="CYP52"/>
    <property type="match status" value="1"/>
</dbReference>
<accession>A0A132BBW2</accession>
<dbReference type="InParanoid" id="A0A132BBW2"/>
<dbReference type="PANTHER" id="PTHR24287">
    <property type="entry name" value="P450, PUTATIVE (EUROFUNG)-RELATED"/>
    <property type="match status" value="1"/>
</dbReference>
<dbReference type="GeneID" id="28832871"/>
<dbReference type="Gene3D" id="1.10.630.10">
    <property type="entry name" value="Cytochrome P450"/>
    <property type="match status" value="1"/>
</dbReference>
<dbReference type="SUPFAM" id="SSF48264">
    <property type="entry name" value="Cytochrome P450"/>
    <property type="match status" value="1"/>
</dbReference>
<evidence type="ECO:0000256" key="8">
    <source>
        <dbReference type="PIRSR" id="PIRSR602402-1"/>
    </source>
</evidence>
<keyword evidence="4 8" id="KW-0479">Metal-binding</keyword>
<sequence length="509" mass="57461">MFEALLSWSGLASTFALVPLFYVASWGVKELRYRVAAGKAGCATPAKYWHKDPFLGLDLFIKRITDMQAGDSLATDRILLDTYGKTVLTNNWGVKQYVTMDSANMQTILATQVDKFGNAPLNHKMCEAFLGDGIITMDGHAWKRSRQLLNPVFTRAQVSELSSFEVHVGKMMSKIPRDGSMVDMQPLCKMLFLDSSTEFIFGKSANTLSSEADNSVARRLSTLFDESLQTMFKRFMLGRFRFLLGEKQWLQTCAEVHSIIDGFIDEEVQAQKSAKSTSTDSDIPYNYVLLKELVKETDDKRFIRNELMNVYFPARDTAGILTSNIIFMLARHPDVWNKLREEVLSIGDQKLTFELLKSLKYVHAVISETLRLQSPIGGSWKTCLSPCILPHGGGASGQDPILLEPGDEVRMSFTPMHTDPEIWGNDSEEFHPERFLGMKQSWNFIPFMGGRRICPAQQNVLTDVCYVLVRLAREFKAVERRDETLAYVDAIVFTRESKNGAKVAFVPAK</sequence>
<dbReference type="Pfam" id="PF00067">
    <property type="entry name" value="p450"/>
    <property type="match status" value="1"/>
</dbReference>
<dbReference type="GO" id="GO:0005506">
    <property type="term" value="F:iron ion binding"/>
    <property type="evidence" value="ECO:0007669"/>
    <property type="project" value="InterPro"/>
</dbReference>
<name>A0A132BBW2_MOLSC</name>
<gene>
    <name evidence="10" type="ORF">LY89DRAFT_788223</name>
</gene>
<dbReference type="PRINTS" id="PR00385">
    <property type="entry name" value="P450"/>
</dbReference>
<dbReference type="AlphaFoldDB" id="A0A132BBW2"/>
<dbReference type="InterPro" id="IPR001128">
    <property type="entry name" value="Cyt_P450"/>
</dbReference>
<keyword evidence="9" id="KW-1133">Transmembrane helix</keyword>
<evidence type="ECO:0000256" key="7">
    <source>
        <dbReference type="ARBA" id="ARBA00023033"/>
    </source>
</evidence>
<evidence type="ECO:0000313" key="10">
    <source>
        <dbReference type="EMBL" id="KUJ09334.1"/>
    </source>
</evidence>
<dbReference type="STRING" id="149040.A0A132BBW2"/>